<dbReference type="Proteomes" id="UP001354931">
    <property type="component" value="Unassembled WGS sequence"/>
</dbReference>
<dbReference type="PANTHER" id="PTHR34512">
    <property type="entry name" value="CELL SURFACE PROTEIN"/>
    <property type="match status" value="1"/>
</dbReference>
<dbReference type="InterPro" id="IPR011047">
    <property type="entry name" value="Quinoprotein_ADH-like_sf"/>
</dbReference>
<dbReference type="InterPro" id="IPR002372">
    <property type="entry name" value="PQQ_rpt_dom"/>
</dbReference>
<organism evidence="3 4">
    <name type="scientific">Streptomyces endophyticus</name>
    <dbReference type="NCBI Taxonomy" id="714166"/>
    <lineage>
        <taxon>Bacteria</taxon>
        <taxon>Bacillati</taxon>
        <taxon>Actinomycetota</taxon>
        <taxon>Actinomycetes</taxon>
        <taxon>Kitasatosporales</taxon>
        <taxon>Streptomycetaceae</taxon>
        <taxon>Streptomyces</taxon>
    </lineage>
</organism>
<evidence type="ECO:0000313" key="3">
    <source>
        <dbReference type="EMBL" id="MEB8344057.1"/>
    </source>
</evidence>
<dbReference type="SUPFAM" id="SSF50998">
    <property type="entry name" value="Quinoprotein alcohol dehydrogenase-like"/>
    <property type="match status" value="2"/>
</dbReference>
<keyword evidence="1" id="KW-0472">Membrane</keyword>
<keyword evidence="4" id="KW-1185">Reference proteome</keyword>
<dbReference type="Gene3D" id="2.40.128.630">
    <property type="match status" value="1"/>
</dbReference>
<accession>A0ABU6FKC4</accession>
<dbReference type="PANTHER" id="PTHR34512:SF30">
    <property type="entry name" value="OUTER MEMBRANE PROTEIN ASSEMBLY FACTOR BAMB"/>
    <property type="match status" value="1"/>
</dbReference>
<keyword evidence="1" id="KW-0812">Transmembrane</keyword>
<reference evidence="3 4" key="1">
    <citation type="submission" date="2022-10" db="EMBL/GenBank/DDBJ databases">
        <authorList>
            <person name="Xie J."/>
            <person name="Shen N."/>
        </authorList>
    </citation>
    <scope>NUCLEOTIDE SEQUENCE [LARGE SCALE GENOMIC DNA]</scope>
    <source>
        <strain evidence="3 4">YIM65594</strain>
    </source>
</reference>
<name>A0ABU6FKC4_9ACTN</name>
<protein>
    <submittedName>
        <fullName evidence="3">PQQ-like beta-propeller repeat protein</fullName>
    </submittedName>
</protein>
<feature type="transmembrane region" description="Helical" evidence="1">
    <location>
        <begin position="41"/>
        <end position="61"/>
    </location>
</feature>
<dbReference type="Pfam" id="PF13360">
    <property type="entry name" value="PQQ_2"/>
    <property type="match status" value="1"/>
</dbReference>
<feature type="domain" description="Pyrrolo-quinoline quinone repeat" evidence="2">
    <location>
        <begin position="116"/>
        <end position="357"/>
    </location>
</feature>
<dbReference type="Gene3D" id="2.130.10.10">
    <property type="entry name" value="YVTN repeat-like/Quinoprotein amine dehydrogenase"/>
    <property type="match status" value="1"/>
</dbReference>
<dbReference type="InterPro" id="IPR015943">
    <property type="entry name" value="WD40/YVTN_repeat-like_dom_sf"/>
</dbReference>
<evidence type="ECO:0000313" key="4">
    <source>
        <dbReference type="Proteomes" id="UP001354931"/>
    </source>
</evidence>
<keyword evidence="1" id="KW-1133">Transmembrane helix</keyword>
<proteinExistence type="predicted"/>
<evidence type="ECO:0000256" key="1">
    <source>
        <dbReference type="SAM" id="Phobius"/>
    </source>
</evidence>
<evidence type="ECO:0000259" key="2">
    <source>
        <dbReference type="Pfam" id="PF13360"/>
    </source>
</evidence>
<dbReference type="RefSeq" id="WP_326023904.1">
    <property type="nucleotide sequence ID" value="NZ_JAOZYC010000207.1"/>
</dbReference>
<dbReference type="EMBL" id="JAOZYC010000207">
    <property type="protein sequence ID" value="MEB8344057.1"/>
    <property type="molecule type" value="Genomic_DNA"/>
</dbReference>
<comment type="caution">
    <text evidence="3">The sequence shown here is derived from an EMBL/GenBank/DDBJ whole genome shotgun (WGS) entry which is preliminary data.</text>
</comment>
<sequence>MNADQLDRTLRDVLHAWTPDTAAAPTDIAGRLVRRRRRRTALRVTGAALGLTAVAFGTVLVTGTGGDRPATPANHVSREGKLRWQTTLPGRTTWDACATGPGAVYCRSSGYDGVGVDTRTGKVVWQRKAEHDSGDGTPSGSITGVRDGILYSYADHAPGTSSPGTDVVAIDLDSRKVLWKHKLADDSRDADSAVLFDGGVLANTPTFKSAAALDPRTGRTLWTHKWKQADCTAVAIGGVPHLMCSPDSEKAPQRSTVVRLDPATGRPHTVATLKGPTSYVGRDGDTVLLSAMVGKQKFFSDPGPIDLIRVDTGTEKVTRHRADGPRGGVFADGTMLVVRRGGTALAWSAADGKQLWASESGLRLRKDSRGPGMYELASAAAVNLTDRVAYFLDPTGNMVGLDLDDGAVRWRGKVKLPERPVRGGVAPELMTEGRHGLIGQVDGELFRIDPKPAP</sequence>
<gene>
    <name evidence="3" type="ORF">OKJ99_41940</name>
</gene>